<evidence type="ECO:0000256" key="1">
    <source>
        <dbReference type="SAM" id="MobiDB-lite"/>
    </source>
</evidence>
<evidence type="ECO:0000256" key="2">
    <source>
        <dbReference type="SAM" id="SignalP"/>
    </source>
</evidence>
<name>A0ABT9RCI8_9ACTN</name>
<proteinExistence type="predicted"/>
<evidence type="ECO:0000313" key="3">
    <source>
        <dbReference type="EMBL" id="MDP9866110.1"/>
    </source>
</evidence>
<dbReference type="SUPFAM" id="SSF56601">
    <property type="entry name" value="beta-lactamase/transpeptidase-like"/>
    <property type="match status" value="1"/>
</dbReference>
<dbReference type="PANTHER" id="PTHR35333:SF3">
    <property type="entry name" value="BETA-LACTAMASE-TYPE TRANSPEPTIDASE FOLD CONTAINING PROTEIN"/>
    <property type="match status" value="1"/>
</dbReference>
<reference evidence="3 4" key="1">
    <citation type="submission" date="2023-07" db="EMBL/GenBank/DDBJ databases">
        <title>Sequencing the genomes of 1000 actinobacteria strains.</title>
        <authorList>
            <person name="Klenk H.-P."/>
        </authorList>
    </citation>
    <scope>NUCLEOTIDE SEQUENCE [LARGE SCALE GENOMIC DNA]</scope>
    <source>
        <strain evidence="3 4">DSM 44109</strain>
    </source>
</reference>
<dbReference type="PROSITE" id="PS51257">
    <property type="entry name" value="PROKAR_LIPOPROTEIN"/>
    <property type="match status" value="1"/>
</dbReference>
<evidence type="ECO:0000313" key="4">
    <source>
        <dbReference type="Proteomes" id="UP001230426"/>
    </source>
</evidence>
<feature type="signal peptide" evidence="2">
    <location>
        <begin position="1"/>
        <end position="22"/>
    </location>
</feature>
<organism evidence="3 4">
    <name type="scientific">Streptosporangium brasiliense</name>
    <dbReference type="NCBI Taxonomy" id="47480"/>
    <lineage>
        <taxon>Bacteria</taxon>
        <taxon>Bacillati</taxon>
        <taxon>Actinomycetota</taxon>
        <taxon>Actinomycetes</taxon>
        <taxon>Streptosporangiales</taxon>
        <taxon>Streptosporangiaceae</taxon>
        <taxon>Streptosporangium</taxon>
    </lineage>
</organism>
<comment type="caution">
    <text evidence="3">The sequence shown here is derived from an EMBL/GenBank/DDBJ whole genome shotgun (WGS) entry which is preliminary data.</text>
</comment>
<sequence>MRVRWASLVVAVTTVAACYAWAPAAGPATAPARKGWRAPPPAAATSGGGASVPGPAERRDLTRALDDYLEDRPGRVAAAAFDLVTGAGYTYHDSGPFLLASVAKAGILTALLLRAQAAGRPLTRHERSRAGVMIRRSDNQAASELYAAVGGRRGLARVLRGLGATATWPAPWPYWGATRGGPSEQLRVLWALSSPAGPVSAANRRFAMRLMSSVVPGQAWGVSAAASAGDRVSLKNGWLPARVHGGLWTVNSIGRLRSDGHDLLVAVLSERSPGKDTGIATVERVARLVVGTLRRDREPRRGA</sequence>
<evidence type="ECO:0008006" key="5">
    <source>
        <dbReference type="Google" id="ProtNLM"/>
    </source>
</evidence>
<dbReference type="RefSeq" id="WP_306866275.1">
    <property type="nucleotide sequence ID" value="NZ_JAUSRB010000002.1"/>
</dbReference>
<dbReference type="InterPro" id="IPR012338">
    <property type="entry name" value="Beta-lactam/transpept-like"/>
</dbReference>
<dbReference type="Proteomes" id="UP001230426">
    <property type="component" value="Unassembled WGS sequence"/>
</dbReference>
<feature type="region of interest" description="Disordered" evidence="1">
    <location>
        <begin position="30"/>
        <end position="57"/>
    </location>
</feature>
<dbReference type="Gene3D" id="3.40.710.10">
    <property type="entry name" value="DD-peptidase/beta-lactamase superfamily"/>
    <property type="match status" value="1"/>
</dbReference>
<feature type="chain" id="PRO_5047099939" description="Serine hydrolase" evidence="2">
    <location>
        <begin position="23"/>
        <end position="303"/>
    </location>
</feature>
<protein>
    <recommendedName>
        <fullName evidence="5">Serine hydrolase</fullName>
    </recommendedName>
</protein>
<dbReference type="PANTHER" id="PTHR35333">
    <property type="entry name" value="BETA-LACTAMASE"/>
    <property type="match status" value="1"/>
</dbReference>
<accession>A0ABT9RCI8</accession>
<dbReference type="EMBL" id="JAUSRB010000002">
    <property type="protein sequence ID" value="MDP9866110.1"/>
    <property type="molecule type" value="Genomic_DNA"/>
</dbReference>
<gene>
    <name evidence="3" type="ORF">J2S55_005376</name>
</gene>
<dbReference type="InterPro" id="IPR000871">
    <property type="entry name" value="Beta-lactam_class-A"/>
</dbReference>
<keyword evidence="4" id="KW-1185">Reference proteome</keyword>
<keyword evidence="2" id="KW-0732">Signal</keyword>